<feature type="transmembrane region" description="Helical" evidence="5">
    <location>
        <begin position="180"/>
        <end position="204"/>
    </location>
</feature>
<feature type="transmembrane region" description="Helical" evidence="5">
    <location>
        <begin position="40"/>
        <end position="59"/>
    </location>
</feature>
<gene>
    <name evidence="7" type="ORF">CAUJ_LOCUS14503</name>
</gene>
<proteinExistence type="predicted"/>
<evidence type="ECO:0000256" key="4">
    <source>
        <dbReference type="ARBA" id="ARBA00023136"/>
    </source>
</evidence>
<dbReference type="PROSITE" id="PS50262">
    <property type="entry name" value="G_PROTEIN_RECEP_F1_2"/>
    <property type="match status" value="1"/>
</dbReference>
<feature type="transmembrane region" description="Helical" evidence="5">
    <location>
        <begin position="127"/>
        <end position="143"/>
    </location>
</feature>
<dbReference type="Proteomes" id="UP000835052">
    <property type="component" value="Unassembled WGS sequence"/>
</dbReference>
<dbReference type="CDD" id="cd14978">
    <property type="entry name" value="7tmA_FMRFamide_R-like"/>
    <property type="match status" value="1"/>
</dbReference>
<name>A0A8S1HR31_9PELO</name>
<keyword evidence="4 5" id="KW-0472">Membrane</keyword>
<dbReference type="EMBL" id="CAJGYM010000131">
    <property type="protein sequence ID" value="CAD6198597.1"/>
    <property type="molecule type" value="Genomic_DNA"/>
</dbReference>
<feature type="transmembrane region" description="Helical" evidence="5">
    <location>
        <begin position="12"/>
        <end position="28"/>
    </location>
</feature>
<evidence type="ECO:0000256" key="5">
    <source>
        <dbReference type="SAM" id="Phobius"/>
    </source>
</evidence>
<evidence type="ECO:0000256" key="1">
    <source>
        <dbReference type="ARBA" id="ARBA00004370"/>
    </source>
</evidence>
<dbReference type="PANTHER" id="PTHR46641">
    <property type="entry name" value="FMRFAMIDE RECEPTOR-RELATED"/>
    <property type="match status" value="1"/>
</dbReference>
<feature type="transmembrane region" description="Helical" evidence="5">
    <location>
        <begin position="262"/>
        <end position="285"/>
    </location>
</feature>
<comment type="caution">
    <text evidence="7">The sequence shown here is derived from an EMBL/GenBank/DDBJ whole genome shotgun (WGS) entry which is preliminary data.</text>
</comment>
<dbReference type="InterPro" id="IPR017452">
    <property type="entry name" value="GPCR_Rhodpsn_7TM"/>
</dbReference>
<dbReference type="GO" id="GO:0016020">
    <property type="term" value="C:membrane"/>
    <property type="evidence" value="ECO:0007669"/>
    <property type="project" value="UniProtKB-SubCell"/>
</dbReference>
<organism evidence="7 8">
    <name type="scientific">Caenorhabditis auriculariae</name>
    <dbReference type="NCBI Taxonomy" id="2777116"/>
    <lineage>
        <taxon>Eukaryota</taxon>
        <taxon>Metazoa</taxon>
        <taxon>Ecdysozoa</taxon>
        <taxon>Nematoda</taxon>
        <taxon>Chromadorea</taxon>
        <taxon>Rhabditida</taxon>
        <taxon>Rhabditina</taxon>
        <taxon>Rhabditomorpha</taxon>
        <taxon>Rhabditoidea</taxon>
        <taxon>Rhabditidae</taxon>
        <taxon>Peloderinae</taxon>
        <taxon>Caenorhabditis</taxon>
    </lineage>
</organism>
<evidence type="ECO:0000256" key="3">
    <source>
        <dbReference type="ARBA" id="ARBA00022989"/>
    </source>
</evidence>
<protein>
    <recommendedName>
        <fullName evidence="6">G-protein coupled receptors family 1 profile domain-containing protein</fullName>
    </recommendedName>
</protein>
<sequence>MFLWGKCFLPVFLLAMIGNFLNLVVYNSDHIRYYIAIRMLCTRLLMNTLTMVFLLPYSLRISEVWEHGSVIDEYFWQYYPYQLCFVNLFGFCAMWLTVLMTGECYLHVFFPSHSKSWCTKRNLSRSYLVIFSAATVLAIFYPLNRTATLDVHCGRVVVTIVASEDSIYEMLERIHTVVSLVAAILAPMGLLVFMTSSIVWKLLLRRSDFPNTSHFTAEKRCVTRITLITTSLQLLAELPPVPVFVYASVIGPLVTNIEAVCIWNTLGVFLGLCNISLSFFVYIVFSEKFRQLVKTRLGEMFCKCGSAQSRITQYGATSGTDPKITTNLLIKPPKSTENSCCTDTYLINERSSAAEDAFL</sequence>
<evidence type="ECO:0000313" key="8">
    <source>
        <dbReference type="Proteomes" id="UP000835052"/>
    </source>
</evidence>
<accession>A0A8S1HR31</accession>
<keyword evidence="8" id="KW-1185">Reference proteome</keyword>
<keyword evidence="3 5" id="KW-1133">Transmembrane helix</keyword>
<evidence type="ECO:0000259" key="6">
    <source>
        <dbReference type="PROSITE" id="PS50262"/>
    </source>
</evidence>
<dbReference type="OrthoDB" id="5827614at2759"/>
<comment type="subcellular location">
    <subcellularLocation>
        <location evidence="1">Membrane</location>
    </subcellularLocation>
</comment>
<dbReference type="PANTHER" id="PTHR46641:SF8">
    <property type="entry name" value="G-PROTEIN COUPLED RECEPTORS FAMILY 1 PROFILE DOMAIN-CONTAINING PROTEIN"/>
    <property type="match status" value="1"/>
</dbReference>
<dbReference type="Gene3D" id="1.20.1070.10">
    <property type="entry name" value="Rhodopsin 7-helix transmembrane proteins"/>
    <property type="match status" value="1"/>
</dbReference>
<feature type="transmembrane region" description="Helical" evidence="5">
    <location>
        <begin position="225"/>
        <end position="250"/>
    </location>
</feature>
<keyword evidence="2 5" id="KW-0812">Transmembrane</keyword>
<dbReference type="AlphaFoldDB" id="A0A8S1HR31"/>
<reference evidence="7" key="1">
    <citation type="submission" date="2020-10" db="EMBL/GenBank/DDBJ databases">
        <authorList>
            <person name="Kikuchi T."/>
        </authorList>
    </citation>
    <scope>NUCLEOTIDE SEQUENCE</scope>
    <source>
        <strain evidence="7">NKZ352</strain>
    </source>
</reference>
<feature type="transmembrane region" description="Helical" evidence="5">
    <location>
        <begin position="79"/>
        <end position="106"/>
    </location>
</feature>
<dbReference type="InterPro" id="IPR052954">
    <property type="entry name" value="GPCR-Ligand_Int"/>
</dbReference>
<feature type="domain" description="G-protein coupled receptors family 1 profile" evidence="6">
    <location>
        <begin position="18"/>
        <end position="282"/>
    </location>
</feature>
<evidence type="ECO:0000313" key="7">
    <source>
        <dbReference type="EMBL" id="CAD6198597.1"/>
    </source>
</evidence>
<dbReference type="SUPFAM" id="SSF81321">
    <property type="entry name" value="Family A G protein-coupled receptor-like"/>
    <property type="match status" value="1"/>
</dbReference>
<evidence type="ECO:0000256" key="2">
    <source>
        <dbReference type="ARBA" id="ARBA00022692"/>
    </source>
</evidence>